<dbReference type="OrthoDB" id="5298214at2"/>
<feature type="chain" id="PRO_5011681362" description="Thiol:disulfide interchange protein DsbG" evidence="1">
    <location>
        <begin position="21"/>
        <end position="293"/>
    </location>
</feature>
<feature type="signal peptide" evidence="1">
    <location>
        <begin position="1"/>
        <end position="20"/>
    </location>
</feature>
<dbReference type="STRING" id="1177982.SAMN04489711_12713"/>
<organism evidence="2 3">
    <name type="scientific">Paracidovorax wautersii</name>
    <dbReference type="NCBI Taxonomy" id="1177982"/>
    <lineage>
        <taxon>Bacteria</taxon>
        <taxon>Pseudomonadati</taxon>
        <taxon>Pseudomonadota</taxon>
        <taxon>Betaproteobacteria</taxon>
        <taxon>Burkholderiales</taxon>
        <taxon>Comamonadaceae</taxon>
        <taxon>Paracidovorax</taxon>
    </lineage>
</organism>
<keyword evidence="3" id="KW-1185">Reference proteome</keyword>
<dbReference type="Gene3D" id="3.40.30.10">
    <property type="entry name" value="Glutaredoxin"/>
    <property type="match status" value="1"/>
</dbReference>
<evidence type="ECO:0000256" key="1">
    <source>
        <dbReference type="SAM" id="SignalP"/>
    </source>
</evidence>
<gene>
    <name evidence="2" type="ORF">SAMN04489711_12713</name>
</gene>
<dbReference type="InterPro" id="IPR009094">
    <property type="entry name" value="DiS-bond_isomerase_DsbC/G_N_sf"/>
</dbReference>
<protein>
    <recommendedName>
        <fullName evidence="4">Thiol:disulfide interchange protein DsbG</fullName>
    </recommendedName>
</protein>
<keyword evidence="1" id="KW-0732">Signal</keyword>
<dbReference type="InterPro" id="IPR036249">
    <property type="entry name" value="Thioredoxin-like_sf"/>
</dbReference>
<evidence type="ECO:0000313" key="2">
    <source>
        <dbReference type="EMBL" id="SFF31638.1"/>
    </source>
</evidence>
<evidence type="ECO:0008006" key="4">
    <source>
        <dbReference type="Google" id="ProtNLM"/>
    </source>
</evidence>
<evidence type="ECO:0000313" key="3">
    <source>
        <dbReference type="Proteomes" id="UP000199119"/>
    </source>
</evidence>
<sequence length="293" mass="30983">MILRFPAAAALLLASTWSMAQMPVPLLSGSQTPPAFITERGAVVVKIEPGPGGMTAYTALKDGKPFVVFTTADRQVTMVGVLFDSKTGENLSDSYVDRANAMRVSGAASVPVVPRAAGTNATPGISAKEVFAGRAAHQPIAEMLFSSTVAGVVEGNGTPVNTAYVFFDPQCGYCHELYRRTRQVVKSGKSIKWIPVNVLGDKGIPLAAEVLRQGMPAMERLASSSLQASSAPTPLEREQIRNNTRFFNDIAHQAGKQMATPTTVFARPDSKFGVMQDDGSNAKAFAAAFGTGN</sequence>
<name>A0A1I2HQ09_9BURK</name>
<dbReference type="SUPFAM" id="SSF52833">
    <property type="entry name" value="Thioredoxin-like"/>
    <property type="match status" value="1"/>
</dbReference>
<dbReference type="Proteomes" id="UP000199119">
    <property type="component" value="Unassembled WGS sequence"/>
</dbReference>
<reference evidence="3" key="1">
    <citation type="submission" date="2016-10" db="EMBL/GenBank/DDBJ databases">
        <authorList>
            <person name="Varghese N."/>
            <person name="Submissions S."/>
        </authorList>
    </citation>
    <scope>NUCLEOTIDE SEQUENCE [LARGE SCALE GENOMIC DNA]</scope>
    <source>
        <strain evidence="3">DSM 27981</strain>
    </source>
</reference>
<dbReference type="Gene3D" id="3.10.450.70">
    <property type="entry name" value="Disulphide bond isomerase, DsbC/G, N-terminal"/>
    <property type="match status" value="1"/>
</dbReference>
<dbReference type="AlphaFoldDB" id="A0A1I2HQ09"/>
<dbReference type="EMBL" id="FONX01000027">
    <property type="protein sequence ID" value="SFF31638.1"/>
    <property type="molecule type" value="Genomic_DNA"/>
</dbReference>
<proteinExistence type="predicted"/>
<dbReference type="RefSeq" id="WP_139222928.1">
    <property type="nucleotide sequence ID" value="NZ_FONX01000027.1"/>
</dbReference>
<accession>A0A1I2HQ09</accession>
<dbReference type="SUPFAM" id="SSF54423">
    <property type="entry name" value="DsbC/DsbG N-terminal domain-like"/>
    <property type="match status" value="1"/>
</dbReference>
<dbReference type="GO" id="GO:0042597">
    <property type="term" value="C:periplasmic space"/>
    <property type="evidence" value="ECO:0007669"/>
    <property type="project" value="InterPro"/>
</dbReference>